<name>A0A6C0K024_9ZZZZ</name>
<evidence type="ECO:0000256" key="2">
    <source>
        <dbReference type="ARBA" id="ARBA00022801"/>
    </source>
</evidence>
<feature type="domain" description="Xrn1 N-terminal" evidence="4">
    <location>
        <begin position="1"/>
        <end position="219"/>
    </location>
</feature>
<dbReference type="InterPro" id="IPR027073">
    <property type="entry name" value="5_3_exoribonuclease"/>
</dbReference>
<dbReference type="EMBL" id="MN740756">
    <property type="protein sequence ID" value="QHU10426.1"/>
    <property type="molecule type" value="Genomic_DNA"/>
</dbReference>
<evidence type="ECO:0000313" key="6">
    <source>
        <dbReference type="EMBL" id="QHU10426.1"/>
    </source>
</evidence>
<dbReference type="InterPro" id="IPR004859">
    <property type="entry name" value="Xrn1_N"/>
</dbReference>
<evidence type="ECO:0000256" key="1">
    <source>
        <dbReference type="ARBA" id="ARBA00022722"/>
    </source>
</evidence>
<dbReference type="GO" id="GO:0000956">
    <property type="term" value="P:nuclear-transcribed mRNA catabolic process"/>
    <property type="evidence" value="ECO:0007669"/>
    <property type="project" value="TreeGrafter"/>
</dbReference>
<dbReference type="GO" id="GO:0004534">
    <property type="term" value="F:5'-3' RNA exonuclease activity"/>
    <property type="evidence" value="ECO:0007669"/>
    <property type="project" value="TreeGrafter"/>
</dbReference>
<keyword evidence="2" id="KW-0378">Hydrolase</keyword>
<reference evidence="6" key="1">
    <citation type="journal article" date="2020" name="Nature">
        <title>Giant virus diversity and host interactions through global metagenomics.</title>
        <authorList>
            <person name="Schulz F."/>
            <person name="Roux S."/>
            <person name="Paez-Espino D."/>
            <person name="Jungbluth S."/>
            <person name="Walsh D.A."/>
            <person name="Denef V.J."/>
            <person name="McMahon K.D."/>
            <person name="Konstantinidis K.T."/>
            <person name="Eloe-Fadrosh E.A."/>
            <person name="Kyrpides N.C."/>
            <person name="Woyke T."/>
        </authorList>
    </citation>
    <scope>NUCLEOTIDE SEQUENCE</scope>
    <source>
        <strain evidence="6">GVMAG-S-1101164-67</strain>
    </source>
</reference>
<protein>
    <recommendedName>
        <fullName evidence="7">Xrn1 N-terminal domain-containing protein</fullName>
    </recommendedName>
</protein>
<organism evidence="6">
    <name type="scientific">viral metagenome</name>
    <dbReference type="NCBI Taxonomy" id="1070528"/>
    <lineage>
        <taxon>unclassified sequences</taxon>
        <taxon>metagenomes</taxon>
        <taxon>organismal metagenomes</taxon>
    </lineage>
</organism>
<dbReference type="Pfam" id="PF03159">
    <property type="entry name" value="XRN_N"/>
    <property type="match status" value="1"/>
</dbReference>
<keyword evidence="1" id="KW-0540">Nuclease</keyword>
<evidence type="ECO:0000256" key="3">
    <source>
        <dbReference type="ARBA" id="ARBA00022839"/>
    </source>
</evidence>
<evidence type="ECO:0008006" key="7">
    <source>
        <dbReference type="Google" id="ProtNLM"/>
    </source>
</evidence>
<evidence type="ECO:0000259" key="4">
    <source>
        <dbReference type="Pfam" id="PF03159"/>
    </source>
</evidence>
<dbReference type="AlphaFoldDB" id="A0A6C0K024"/>
<dbReference type="GO" id="GO:0003723">
    <property type="term" value="F:RNA binding"/>
    <property type="evidence" value="ECO:0007669"/>
    <property type="project" value="TreeGrafter"/>
</dbReference>
<evidence type="ECO:0000259" key="5">
    <source>
        <dbReference type="Pfam" id="PF17846"/>
    </source>
</evidence>
<keyword evidence="3" id="KW-0269">Exonuclease</keyword>
<feature type="domain" description="Xrn1 helical" evidence="5">
    <location>
        <begin position="267"/>
        <end position="376"/>
    </location>
</feature>
<accession>A0A6C0K024</accession>
<dbReference type="Gene3D" id="3.40.50.12390">
    <property type="match status" value="1"/>
</dbReference>
<feature type="domain" description="Xrn1 helical" evidence="5">
    <location>
        <begin position="388"/>
        <end position="491"/>
    </location>
</feature>
<dbReference type="InterPro" id="IPR041412">
    <property type="entry name" value="Xrn1_helical"/>
</dbReference>
<proteinExistence type="predicted"/>
<dbReference type="GO" id="GO:0005634">
    <property type="term" value="C:nucleus"/>
    <property type="evidence" value="ECO:0007669"/>
    <property type="project" value="TreeGrafter"/>
</dbReference>
<dbReference type="Pfam" id="PF17846">
    <property type="entry name" value="XRN_M"/>
    <property type="match status" value="2"/>
</dbReference>
<sequence>MGIPSYFSYIIKNHAHILNTLHYQKNVARTPFSKLYMDCNSIIYDAFHNLEKQEVYQKMDSAEIERFIISDVIASIKKYIHCINPSSNIYIAFDGVAPFAKMEQQRTRRYKSQYLSELPFISSKSRWNTASITPGTNFMNTLSEQIAREFEHKEAAYGVKQIIVSGSNVPGEGEHKMYEHLRANCNKQENVAIYGLDSDLIMLSIFHTVYCYNIYIFREAIVFGDSNRLKQHSPSDSKLPLFLNVHKLMKSICKEMDCGSFYDKYRVFDYVFLCFFLGNDFLPHFPALNIRTHGIQVLLDTYRQVVAKPGQYLITMAGDQIVWKNVNILVKELAKNEHNLLLQEYDLRDKWDKRQWPETTPKEKEELINNAPVIFRAEEKYISPNDAHWETRYYNSLFHKPETDDHVEYVKAVSINYLEGLEWVFKYYTKGCPDWKWKYNYHYPPLCADLIKYVPHFATEFICKNTNAPFSPYVQLSYVLPPAQMHLLPEKIRNHLFTMYPGLSAKMEFQWAFCRYFWEAHNKNAPFGLKEMEQLQKELPRLCYI</sequence>
<dbReference type="PANTHER" id="PTHR12341">
    <property type="entry name" value="5'-&gt;3' EXORIBONUCLEASE"/>
    <property type="match status" value="1"/>
</dbReference>